<protein>
    <submittedName>
        <fullName evidence="1">OLC1v1017406C1</fullName>
    </submittedName>
</protein>
<organism evidence="1 2">
    <name type="scientific">Oldenlandia corymbosa var. corymbosa</name>
    <dbReference type="NCBI Taxonomy" id="529605"/>
    <lineage>
        <taxon>Eukaryota</taxon>
        <taxon>Viridiplantae</taxon>
        <taxon>Streptophyta</taxon>
        <taxon>Embryophyta</taxon>
        <taxon>Tracheophyta</taxon>
        <taxon>Spermatophyta</taxon>
        <taxon>Magnoliopsida</taxon>
        <taxon>eudicotyledons</taxon>
        <taxon>Gunneridae</taxon>
        <taxon>Pentapetalae</taxon>
        <taxon>asterids</taxon>
        <taxon>lamiids</taxon>
        <taxon>Gentianales</taxon>
        <taxon>Rubiaceae</taxon>
        <taxon>Rubioideae</taxon>
        <taxon>Spermacoceae</taxon>
        <taxon>Hedyotis-Oldenlandia complex</taxon>
        <taxon>Oldenlandia</taxon>
    </lineage>
</organism>
<dbReference type="Proteomes" id="UP001161247">
    <property type="component" value="Chromosome 8"/>
</dbReference>
<accession>A0AAV1E9C9</accession>
<dbReference type="EMBL" id="OX459125">
    <property type="protein sequence ID" value="CAI9116298.1"/>
    <property type="molecule type" value="Genomic_DNA"/>
</dbReference>
<sequence>MYSNLDVKEIKVLNGFKLNKETENTLFEDSKKTIQLYNGQEQQVSLGKQIASIKKRKTKIKFSYDYSERDDRDTQQKETYKRRKLGIFDTVTNYMIKEVQTHKGGYFAVKEKETELRRKREAATYLAASRRPTGPITLREPALKTKKVADTLQGRVNRKRVLESIDIRSFEGSESSVNNFPNKAKKEAKVPELKGKFGKDENWLVDLLGKAMEERRQATANVASAFLVSSDSDSLEEDKAVDGFAVVEPNQPPRKP</sequence>
<evidence type="ECO:0000313" key="1">
    <source>
        <dbReference type="EMBL" id="CAI9116298.1"/>
    </source>
</evidence>
<keyword evidence="2" id="KW-1185">Reference proteome</keyword>
<gene>
    <name evidence="1" type="ORF">OLC1_LOCUS22633</name>
</gene>
<dbReference type="AlphaFoldDB" id="A0AAV1E9C9"/>
<reference evidence="1" key="1">
    <citation type="submission" date="2023-03" db="EMBL/GenBank/DDBJ databases">
        <authorList>
            <person name="Julca I."/>
        </authorList>
    </citation>
    <scope>NUCLEOTIDE SEQUENCE</scope>
</reference>
<proteinExistence type="predicted"/>
<evidence type="ECO:0000313" key="2">
    <source>
        <dbReference type="Proteomes" id="UP001161247"/>
    </source>
</evidence>
<name>A0AAV1E9C9_OLDCO</name>